<protein>
    <submittedName>
        <fullName evidence="6">MBL fold metallo-hydrolase</fullName>
    </submittedName>
</protein>
<dbReference type="Proteomes" id="UP000426027">
    <property type="component" value="Chromosome"/>
</dbReference>
<dbReference type="InterPro" id="IPR051013">
    <property type="entry name" value="MBL_superfamily_lactonases"/>
</dbReference>
<name>A0A6I6GCU7_9BACT</name>
<evidence type="ECO:0000256" key="2">
    <source>
        <dbReference type="ARBA" id="ARBA00022723"/>
    </source>
</evidence>
<keyword evidence="2" id="KW-0479">Metal-binding</keyword>
<dbReference type="Gene3D" id="3.60.15.10">
    <property type="entry name" value="Ribonuclease Z/Hydroxyacylglutathione hydrolase-like"/>
    <property type="match status" value="1"/>
</dbReference>
<keyword evidence="3 6" id="KW-0378">Hydrolase</keyword>
<accession>A0A6I6GCU7</accession>
<dbReference type="PANTHER" id="PTHR42978:SF6">
    <property type="entry name" value="QUORUM-QUENCHING LACTONASE YTNP-RELATED"/>
    <property type="match status" value="1"/>
</dbReference>
<evidence type="ECO:0000256" key="3">
    <source>
        <dbReference type="ARBA" id="ARBA00022801"/>
    </source>
</evidence>
<dbReference type="AlphaFoldDB" id="A0A6I6GCU7"/>
<reference evidence="6 7" key="1">
    <citation type="submission" date="2019-11" db="EMBL/GenBank/DDBJ databases">
        <authorList>
            <person name="Im W.T."/>
        </authorList>
    </citation>
    <scope>NUCLEOTIDE SEQUENCE [LARGE SCALE GENOMIC DNA]</scope>
    <source>
        <strain evidence="6 7">SB-02</strain>
    </source>
</reference>
<dbReference type="RefSeq" id="WP_157479915.1">
    <property type="nucleotide sequence ID" value="NZ_CP046566.1"/>
</dbReference>
<sequence>MATIIPLSEGSFTIGKDKIFHPFNHAEDDLQQRATGSLLVEVQPFCIVTERDVLLIDTGLGFSQQGELQIHRNLKANGIQPADVTKVLMSHLHKDHAGGVSYKDRLGNAHLAFPNATYFVQRREYDFAEATGYPSFITDEFEVFDRHPRVFWLHDDEGSIDNYIHYQVTGAHSPYHQVFWIETAEGLIFFGGDDAPQHKQMLSRFVAKYDHDGKKCMELRQQWWDKGSADGWTFLFYHDISHPYLKP</sequence>
<dbReference type="EMBL" id="CP046566">
    <property type="protein sequence ID" value="QGW29563.1"/>
    <property type="molecule type" value="Genomic_DNA"/>
</dbReference>
<evidence type="ECO:0000256" key="4">
    <source>
        <dbReference type="ARBA" id="ARBA00022833"/>
    </source>
</evidence>
<organism evidence="6 7">
    <name type="scientific">Phnomibacter ginsenosidimutans</name>
    <dbReference type="NCBI Taxonomy" id="2676868"/>
    <lineage>
        <taxon>Bacteria</taxon>
        <taxon>Pseudomonadati</taxon>
        <taxon>Bacteroidota</taxon>
        <taxon>Chitinophagia</taxon>
        <taxon>Chitinophagales</taxon>
        <taxon>Chitinophagaceae</taxon>
        <taxon>Phnomibacter</taxon>
    </lineage>
</organism>
<dbReference type="InterPro" id="IPR036866">
    <property type="entry name" value="RibonucZ/Hydroxyglut_hydro"/>
</dbReference>
<dbReference type="KEGG" id="fls:GLV81_16875"/>
<dbReference type="SUPFAM" id="SSF56281">
    <property type="entry name" value="Metallo-hydrolase/oxidoreductase"/>
    <property type="match status" value="1"/>
</dbReference>
<keyword evidence="7" id="KW-1185">Reference proteome</keyword>
<dbReference type="GO" id="GO:0016787">
    <property type="term" value="F:hydrolase activity"/>
    <property type="evidence" value="ECO:0007669"/>
    <property type="project" value="UniProtKB-KW"/>
</dbReference>
<keyword evidence="4" id="KW-0862">Zinc</keyword>
<dbReference type="InterPro" id="IPR001279">
    <property type="entry name" value="Metallo-B-lactamas"/>
</dbReference>
<evidence type="ECO:0000313" key="7">
    <source>
        <dbReference type="Proteomes" id="UP000426027"/>
    </source>
</evidence>
<dbReference type="PANTHER" id="PTHR42978">
    <property type="entry name" value="QUORUM-QUENCHING LACTONASE YTNP-RELATED-RELATED"/>
    <property type="match status" value="1"/>
</dbReference>
<dbReference type="GO" id="GO:0046872">
    <property type="term" value="F:metal ion binding"/>
    <property type="evidence" value="ECO:0007669"/>
    <property type="project" value="UniProtKB-KW"/>
</dbReference>
<feature type="domain" description="Metallo-beta-lactamase" evidence="5">
    <location>
        <begin position="43"/>
        <end position="238"/>
    </location>
</feature>
<evidence type="ECO:0000313" key="6">
    <source>
        <dbReference type="EMBL" id="QGW29563.1"/>
    </source>
</evidence>
<comment type="similarity">
    <text evidence="1">Belongs to the metallo-beta-lactamase superfamily.</text>
</comment>
<evidence type="ECO:0000259" key="5">
    <source>
        <dbReference type="SMART" id="SM00849"/>
    </source>
</evidence>
<evidence type="ECO:0000256" key="1">
    <source>
        <dbReference type="ARBA" id="ARBA00007749"/>
    </source>
</evidence>
<gene>
    <name evidence="6" type="ORF">GLV81_16875</name>
</gene>
<dbReference type="Pfam" id="PF00753">
    <property type="entry name" value="Lactamase_B"/>
    <property type="match status" value="1"/>
</dbReference>
<proteinExistence type="inferred from homology"/>
<dbReference type="SMART" id="SM00849">
    <property type="entry name" value="Lactamase_B"/>
    <property type="match status" value="1"/>
</dbReference>